<dbReference type="Gramene" id="CDY39181">
    <property type="protein sequence ID" value="CDY39181"/>
    <property type="gene ID" value="GSBRNA2T00067375001"/>
</dbReference>
<organism evidence="3 4">
    <name type="scientific">Brassica napus</name>
    <name type="common">Rape</name>
    <dbReference type="NCBI Taxonomy" id="3708"/>
    <lineage>
        <taxon>Eukaryota</taxon>
        <taxon>Viridiplantae</taxon>
        <taxon>Streptophyta</taxon>
        <taxon>Embryophyta</taxon>
        <taxon>Tracheophyta</taxon>
        <taxon>Spermatophyta</taxon>
        <taxon>Magnoliopsida</taxon>
        <taxon>eudicotyledons</taxon>
        <taxon>Gunneridae</taxon>
        <taxon>Pentapetalae</taxon>
        <taxon>rosids</taxon>
        <taxon>malvids</taxon>
        <taxon>Brassicales</taxon>
        <taxon>Brassicaceae</taxon>
        <taxon>Brassiceae</taxon>
        <taxon>Brassica</taxon>
    </lineage>
</organism>
<dbReference type="OMA" id="THAREWR"/>
<gene>
    <name evidence="3" type="primary">BnaC09g21630D</name>
    <name evidence="3" type="ORF">GSBRNA2T00067375001</name>
</gene>
<evidence type="ECO:0000256" key="2">
    <source>
        <dbReference type="SAM" id="Phobius"/>
    </source>
</evidence>
<keyword evidence="4" id="KW-1185">Reference proteome</keyword>
<feature type="region of interest" description="Disordered" evidence="1">
    <location>
        <begin position="71"/>
        <end position="92"/>
    </location>
</feature>
<keyword evidence="2" id="KW-0472">Membrane</keyword>
<feature type="transmembrane region" description="Helical" evidence="2">
    <location>
        <begin position="12"/>
        <end position="31"/>
    </location>
</feature>
<dbReference type="PANTHER" id="PTHR37184:SF5">
    <property type="entry name" value="BNAA06G33250D PROTEIN"/>
    <property type="match status" value="1"/>
</dbReference>
<keyword evidence="2" id="KW-0812">Transmembrane</keyword>
<evidence type="ECO:0000313" key="4">
    <source>
        <dbReference type="Proteomes" id="UP000028999"/>
    </source>
</evidence>
<dbReference type="PANTHER" id="PTHR37184">
    <property type="entry name" value="CLAVATA3/ESR (CLE)-RELATED PROTEIN 27"/>
    <property type="match status" value="1"/>
</dbReference>
<dbReference type="AlphaFoldDB" id="A0A078HNL8"/>
<protein>
    <submittedName>
        <fullName evidence="3">BnaC09g21630D protein</fullName>
    </submittedName>
</protein>
<name>A0A078HNL8_BRANA</name>
<reference evidence="3 4" key="1">
    <citation type="journal article" date="2014" name="Science">
        <title>Plant genetics. Early allopolyploid evolution in the post-Neolithic Brassica napus oilseed genome.</title>
        <authorList>
            <person name="Chalhoub B."/>
            <person name="Denoeud F."/>
            <person name="Liu S."/>
            <person name="Parkin I.A."/>
            <person name="Tang H."/>
            <person name="Wang X."/>
            <person name="Chiquet J."/>
            <person name="Belcram H."/>
            <person name="Tong C."/>
            <person name="Samans B."/>
            <person name="Correa M."/>
            <person name="Da Silva C."/>
            <person name="Just J."/>
            <person name="Falentin C."/>
            <person name="Koh C.S."/>
            <person name="Le Clainche I."/>
            <person name="Bernard M."/>
            <person name="Bento P."/>
            <person name="Noel B."/>
            <person name="Labadie K."/>
            <person name="Alberti A."/>
            <person name="Charles M."/>
            <person name="Arnaud D."/>
            <person name="Guo H."/>
            <person name="Daviaud C."/>
            <person name="Alamery S."/>
            <person name="Jabbari K."/>
            <person name="Zhao M."/>
            <person name="Edger P.P."/>
            <person name="Chelaifa H."/>
            <person name="Tack D."/>
            <person name="Lassalle G."/>
            <person name="Mestiri I."/>
            <person name="Schnel N."/>
            <person name="Le Paslier M.C."/>
            <person name="Fan G."/>
            <person name="Renault V."/>
            <person name="Bayer P.E."/>
            <person name="Golicz A.A."/>
            <person name="Manoli S."/>
            <person name="Lee T.H."/>
            <person name="Thi V.H."/>
            <person name="Chalabi S."/>
            <person name="Hu Q."/>
            <person name="Fan C."/>
            <person name="Tollenaere R."/>
            <person name="Lu Y."/>
            <person name="Battail C."/>
            <person name="Shen J."/>
            <person name="Sidebottom C.H."/>
            <person name="Wang X."/>
            <person name="Canaguier A."/>
            <person name="Chauveau A."/>
            <person name="Berard A."/>
            <person name="Deniot G."/>
            <person name="Guan M."/>
            <person name="Liu Z."/>
            <person name="Sun F."/>
            <person name="Lim Y.P."/>
            <person name="Lyons E."/>
            <person name="Town C.D."/>
            <person name="Bancroft I."/>
            <person name="Wang X."/>
            <person name="Meng J."/>
            <person name="Ma J."/>
            <person name="Pires J.C."/>
            <person name="King G.J."/>
            <person name="Brunel D."/>
            <person name="Delourme R."/>
            <person name="Renard M."/>
            <person name="Aury J.M."/>
            <person name="Adams K.L."/>
            <person name="Batley J."/>
            <person name="Snowdon R.J."/>
            <person name="Tost J."/>
            <person name="Edwards D."/>
            <person name="Zhou Y."/>
            <person name="Hua W."/>
            <person name="Sharpe A.G."/>
            <person name="Paterson A.H."/>
            <person name="Guan C."/>
            <person name="Wincker P."/>
        </authorList>
    </citation>
    <scope>NUCLEOTIDE SEQUENCE [LARGE SCALE GENOMIC DNA]</scope>
    <source>
        <strain evidence="4">cv. Darmor-bzh</strain>
    </source>
</reference>
<keyword evidence="2" id="KW-1133">Transmembrane helix</keyword>
<dbReference type="PaxDb" id="3708-A0A078HNL8"/>
<dbReference type="STRING" id="3708.A0A078HNL8"/>
<dbReference type="Proteomes" id="UP000028999">
    <property type="component" value="Unassembled WGS sequence"/>
</dbReference>
<dbReference type="EMBL" id="LK032442">
    <property type="protein sequence ID" value="CDY39181.1"/>
    <property type="molecule type" value="Genomic_DNA"/>
</dbReference>
<accession>A0A078HNL8</accession>
<evidence type="ECO:0000256" key="1">
    <source>
        <dbReference type="SAM" id="MobiDB-lite"/>
    </source>
</evidence>
<proteinExistence type="predicted"/>
<dbReference type="InterPro" id="IPR040274">
    <property type="entry name" value="CLE27/CLE43"/>
</dbReference>
<evidence type="ECO:0000313" key="3">
    <source>
        <dbReference type="EMBL" id="CDY39181.1"/>
    </source>
</evidence>
<sequence length="92" mass="10323">MTHTQIWRRSSLLMVFFLYSILYLLCVNSRIGTIQVFPETVTMTTSPAPANKQDLMKKYFGASKFTPVDSLAGNGISDSKRTVPSCPDHLHN</sequence>